<accession>A0A060WLZ0</accession>
<evidence type="ECO:0000313" key="2">
    <source>
        <dbReference type="Proteomes" id="UP000193380"/>
    </source>
</evidence>
<evidence type="ECO:0008006" key="3">
    <source>
        <dbReference type="Google" id="ProtNLM"/>
    </source>
</evidence>
<dbReference type="SUPFAM" id="SSF56204">
    <property type="entry name" value="Hect, E3 ligase catalytic domain"/>
    <property type="match status" value="1"/>
</dbReference>
<evidence type="ECO:0000313" key="1">
    <source>
        <dbReference type="EMBL" id="CDQ68423.1"/>
    </source>
</evidence>
<dbReference type="EMBL" id="FR904627">
    <property type="protein sequence ID" value="CDQ68423.1"/>
    <property type="molecule type" value="Genomic_DNA"/>
</dbReference>
<dbReference type="STRING" id="8022.A0A060WLZ0"/>
<dbReference type="Gene3D" id="3.90.1750.10">
    <property type="entry name" value="Hect, E3 ligase catalytic domains"/>
    <property type="match status" value="1"/>
</dbReference>
<organism evidence="1 2">
    <name type="scientific">Oncorhynchus mykiss</name>
    <name type="common">Rainbow trout</name>
    <name type="synonym">Salmo gairdneri</name>
    <dbReference type="NCBI Taxonomy" id="8022"/>
    <lineage>
        <taxon>Eukaryota</taxon>
        <taxon>Metazoa</taxon>
        <taxon>Chordata</taxon>
        <taxon>Craniata</taxon>
        <taxon>Vertebrata</taxon>
        <taxon>Euteleostomi</taxon>
        <taxon>Actinopterygii</taxon>
        <taxon>Neopterygii</taxon>
        <taxon>Teleostei</taxon>
        <taxon>Protacanthopterygii</taxon>
        <taxon>Salmoniformes</taxon>
        <taxon>Salmonidae</taxon>
        <taxon>Salmoninae</taxon>
        <taxon>Oncorhynchus</taxon>
    </lineage>
</organism>
<reference evidence="1" key="1">
    <citation type="journal article" date="2014" name="Nat. Commun.">
        <title>The rainbow trout genome provides novel insights into evolution after whole-genome duplication in vertebrates.</title>
        <authorList>
            <person name="Berthelot C."/>
            <person name="Brunet F."/>
            <person name="Chalopin D."/>
            <person name="Juanchich A."/>
            <person name="Bernard M."/>
            <person name="Noel B."/>
            <person name="Bento P."/>
            <person name="Da Silva C."/>
            <person name="Labadie K."/>
            <person name="Alberti A."/>
            <person name="Aury J.M."/>
            <person name="Louis A."/>
            <person name="Dehais P."/>
            <person name="Bardou P."/>
            <person name="Montfort J."/>
            <person name="Klopp C."/>
            <person name="Cabau C."/>
            <person name="Gaspin C."/>
            <person name="Thorgaard G.H."/>
            <person name="Boussaha M."/>
            <person name="Quillet E."/>
            <person name="Guyomard R."/>
            <person name="Galiana D."/>
            <person name="Bobe J."/>
            <person name="Volff J.N."/>
            <person name="Genet C."/>
            <person name="Wincker P."/>
            <person name="Jaillon O."/>
            <person name="Roest Crollius H."/>
            <person name="Guiguen Y."/>
        </authorList>
    </citation>
    <scope>NUCLEOTIDE SEQUENCE [LARGE SCALE GENOMIC DNA]</scope>
</reference>
<dbReference type="GO" id="GO:0004842">
    <property type="term" value="F:ubiquitin-protein transferase activity"/>
    <property type="evidence" value="ECO:0007669"/>
    <property type="project" value="InterPro"/>
</dbReference>
<dbReference type="AlphaFoldDB" id="A0A060WLZ0"/>
<dbReference type="PaxDb" id="8022-A0A060WLZ0"/>
<proteinExistence type="predicted"/>
<sequence length="441" mass="50785">MEMFPPSGLTEIVPVSPEPIRPSKLKWRRITPGKSCLVVKDVICLPQGHYLAQEDRHSVPRGQERDELAAMGLIARITIDNSWLHHEMESRLASLFRSRFFSGREQRFTFTYLQGSRVLFVPDTPPQFSWSGEQVLRIAGHGPLYILSHYDFMSFEVISDLVSILQTYREQNSMPEIQTHMYVRRRDIFRSALKVMRKKSFSIKTTPLFHFLGEDVDDYDGPLREFFRLIMLELQESGILEGRPGHLLFSYDQAALEERRYYAAGVMVAWSLLHDGPGPCCLHQSLYQLMCGQSPPLEDFNWMDISDVDVQMKLQQVKNCTSIQNLTPNLCEWIAGCGIPDIYSAEIKDMPYIYTWVLRHCIYHRVASMISQFTEGLNSCGGLWDIIKAHSAAFMPVMTRTEHPLTLQQFRSLFEVSWSPLESTIGLRQAEETTVTPGRDF</sequence>
<name>A0A060WLZ0_ONCMY</name>
<reference evidence="1" key="2">
    <citation type="submission" date="2014-03" db="EMBL/GenBank/DDBJ databases">
        <authorList>
            <person name="Genoscope - CEA"/>
        </authorList>
    </citation>
    <scope>NUCLEOTIDE SEQUENCE</scope>
</reference>
<gene>
    <name evidence="1" type="ORF">GSONMT00025746001</name>
</gene>
<protein>
    <recommendedName>
        <fullName evidence="3">HECT domain-containing protein</fullName>
    </recommendedName>
</protein>
<dbReference type="InterPro" id="IPR035983">
    <property type="entry name" value="Hect_E3_ubiquitin_ligase"/>
</dbReference>
<dbReference type="Proteomes" id="UP000193380">
    <property type="component" value="Unassembled WGS sequence"/>
</dbReference>